<dbReference type="HOGENOM" id="CLU_2560607_0_0_1"/>
<accession>E9GUH8</accession>
<dbReference type="InParanoid" id="E9GUH8"/>
<dbReference type="Proteomes" id="UP000000305">
    <property type="component" value="Unassembled WGS sequence"/>
</dbReference>
<reference evidence="1 2" key="1">
    <citation type="journal article" date="2011" name="Science">
        <title>The ecoresponsive genome of Daphnia pulex.</title>
        <authorList>
            <person name="Colbourne J.K."/>
            <person name="Pfrender M.E."/>
            <person name="Gilbert D."/>
            <person name="Thomas W.K."/>
            <person name="Tucker A."/>
            <person name="Oakley T.H."/>
            <person name="Tokishita S."/>
            <person name="Aerts A."/>
            <person name="Arnold G.J."/>
            <person name="Basu M.K."/>
            <person name="Bauer D.J."/>
            <person name="Caceres C.E."/>
            <person name="Carmel L."/>
            <person name="Casola C."/>
            <person name="Choi J.H."/>
            <person name="Detter J.C."/>
            <person name="Dong Q."/>
            <person name="Dusheyko S."/>
            <person name="Eads B.D."/>
            <person name="Frohlich T."/>
            <person name="Geiler-Samerotte K.A."/>
            <person name="Gerlach D."/>
            <person name="Hatcher P."/>
            <person name="Jogdeo S."/>
            <person name="Krijgsveld J."/>
            <person name="Kriventseva E.V."/>
            <person name="Kultz D."/>
            <person name="Laforsch C."/>
            <person name="Lindquist E."/>
            <person name="Lopez J."/>
            <person name="Manak J.R."/>
            <person name="Muller J."/>
            <person name="Pangilinan J."/>
            <person name="Patwardhan R.P."/>
            <person name="Pitluck S."/>
            <person name="Pritham E.J."/>
            <person name="Rechtsteiner A."/>
            <person name="Rho M."/>
            <person name="Rogozin I.B."/>
            <person name="Sakarya O."/>
            <person name="Salamov A."/>
            <person name="Schaack S."/>
            <person name="Shapiro H."/>
            <person name="Shiga Y."/>
            <person name="Skalitzky C."/>
            <person name="Smith Z."/>
            <person name="Souvorov A."/>
            <person name="Sung W."/>
            <person name="Tang Z."/>
            <person name="Tsuchiya D."/>
            <person name="Tu H."/>
            <person name="Vos H."/>
            <person name="Wang M."/>
            <person name="Wolf Y.I."/>
            <person name="Yamagata H."/>
            <person name="Yamada T."/>
            <person name="Ye Y."/>
            <person name="Shaw J.R."/>
            <person name="Andrews J."/>
            <person name="Crease T.J."/>
            <person name="Tang H."/>
            <person name="Lucas S.M."/>
            <person name="Robertson H.M."/>
            <person name="Bork P."/>
            <person name="Koonin E.V."/>
            <person name="Zdobnov E.M."/>
            <person name="Grigoriev I.V."/>
            <person name="Lynch M."/>
            <person name="Boore J.L."/>
        </authorList>
    </citation>
    <scope>NUCLEOTIDE SEQUENCE [LARGE SCALE GENOMIC DNA]</scope>
</reference>
<evidence type="ECO:0000313" key="2">
    <source>
        <dbReference type="Proteomes" id="UP000000305"/>
    </source>
</evidence>
<dbReference type="EMBL" id="GL732566">
    <property type="protein sequence ID" value="EFX76835.1"/>
    <property type="molecule type" value="Genomic_DNA"/>
</dbReference>
<dbReference type="AlphaFoldDB" id="E9GUH8"/>
<gene>
    <name evidence="1" type="ORF">DAPPUDRAFT_248606</name>
</gene>
<evidence type="ECO:0000313" key="1">
    <source>
        <dbReference type="EMBL" id="EFX76835.1"/>
    </source>
</evidence>
<organism evidence="1 2">
    <name type="scientific">Daphnia pulex</name>
    <name type="common">Water flea</name>
    <dbReference type="NCBI Taxonomy" id="6669"/>
    <lineage>
        <taxon>Eukaryota</taxon>
        <taxon>Metazoa</taxon>
        <taxon>Ecdysozoa</taxon>
        <taxon>Arthropoda</taxon>
        <taxon>Crustacea</taxon>
        <taxon>Branchiopoda</taxon>
        <taxon>Diplostraca</taxon>
        <taxon>Cladocera</taxon>
        <taxon>Anomopoda</taxon>
        <taxon>Daphniidae</taxon>
        <taxon>Daphnia</taxon>
    </lineage>
</organism>
<protein>
    <submittedName>
        <fullName evidence="1">Uncharacterized protein</fullName>
    </submittedName>
</protein>
<keyword evidence="2" id="KW-1185">Reference proteome</keyword>
<sequence length="82" mass="9334">MQPVLIQLIKTTKITVGCRTKTSRRLKEAVARLPEDKRKAIEEEDRALADNARIAHESSLSAREVPKRKAIIHKEVLLDYDA</sequence>
<proteinExistence type="predicted"/>
<name>E9GUH8_DAPPU</name>
<dbReference type="KEGG" id="dpx:DAPPUDRAFT_248606"/>